<dbReference type="KEGG" id="bgt:106055483"/>
<dbReference type="GO" id="GO:0015629">
    <property type="term" value="C:actin cytoskeleton"/>
    <property type="evidence" value="ECO:0007669"/>
    <property type="project" value="InterPro"/>
</dbReference>
<dbReference type="GO" id="GO:1904262">
    <property type="term" value="P:negative regulation of TORC1 signaling"/>
    <property type="evidence" value="ECO:0007669"/>
    <property type="project" value="TreeGrafter"/>
</dbReference>
<dbReference type="InterPro" id="IPR029982">
    <property type="entry name" value="Kptn"/>
</dbReference>
<dbReference type="VEuPathDB" id="VectorBase:BGLB021010"/>
<dbReference type="EnsemblMetazoa" id="BGLB021010-RA">
    <property type="protein sequence ID" value="BGLB021010-PA"/>
    <property type="gene ID" value="BGLB021010"/>
</dbReference>
<dbReference type="STRING" id="6526.A0A2C9KLB6"/>
<dbReference type="OrthoDB" id="10267127at2759"/>
<evidence type="ECO:0000313" key="2">
    <source>
        <dbReference type="Proteomes" id="UP000076420"/>
    </source>
</evidence>
<gene>
    <name evidence="1" type="primary">106055483</name>
</gene>
<dbReference type="VEuPathDB" id="VectorBase:BGLAX_035601"/>
<proteinExistence type="predicted"/>
<dbReference type="PANTHER" id="PTHR15435">
    <property type="entry name" value="KICSTOR COMPLEX PROTEIN KAPTIN"/>
    <property type="match status" value="1"/>
</dbReference>
<evidence type="ECO:0008006" key="3">
    <source>
        <dbReference type="Google" id="ProtNLM"/>
    </source>
</evidence>
<sequence>MNTAVATKQFYWIDAHFSGLRSQTNIYGLAKMASEDGITKLLAVSIDGHFVTVEYQKSFDNRLIPVTKEDVFFDISSFPETGEIEIVSVDVICSNVINNRVILAYSYLKIETSYEEKSPNAYMNIYFLPARESTREMYSNFMDAINQSSRQHLSLDFIPFKLTHHLIYEKDGETKMCLIIGGNDHKIHVFMQSTETLCFCEEKEAAEKYFPEFQKIDGCVTQIEFCMVDATHRLSVLGNQNGLVTLTIVNMLTKEIKNIWHFEMDSLITSLLLFNQHTKERCPDFLDTQEEDEKPVEKEIEPEPLNLLITSAIDLAIVFCDVVNLGLTNSYLLPLSNTQDAVLCSCVADIDFDGENEILIGTYGQVVLAYKFMQEKPVTLMTSTPYHSPFPVPVSDKFHSSEGDENINYDQEKFDSRRRHKSMAAVFDNIDGSRFDDWNRAEDTSNLDRSLKDAQIARLVRSQENLATSKSVNLNTPEQLSLTNTTACDLNEYYPGYRLIWTKCFSDPVMSLAVADVMRDGMLDLVVLTLKGLHILQPDLNDVATLVMDRLKLLCESESEADDDFHQLQMELLQDQQLQ</sequence>
<dbReference type="GO" id="GO:0007015">
    <property type="term" value="P:actin filament organization"/>
    <property type="evidence" value="ECO:0007669"/>
    <property type="project" value="InterPro"/>
</dbReference>
<reference evidence="1" key="1">
    <citation type="submission" date="2020-05" db="UniProtKB">
        <authorList>
            <consortium name="EnsemblMetazoa"/>
        </authorList>
    </citation>
    <scope>IDENTIFICATION</scope>
    <source>
        <strain evidence="1">BB02</strain>
    </source>
</reference>
<dbReference type="Proteomes" id="UP000076420">
    <property type="component" value="Unassembled WGS sequence"/>
</dbReference>
<accession>A0A2C9KLB6</accession>
<dbReference type="AlphaFoldDB" id="A0A2C9KLB6"/>
<name>A0A2C9KLB6_BIOGL</name>
<evidence type="ECO:0000313" key="1">
    <source>
        <dbReference type="EnsemblMetazoa" id="BGLB021010-PA"/>
    </source>
</evidence>
<dbReference type="GO" id="GO:0051015">
    <property type="term" value="F:actin filament binding"/>
    <property type="evidence" value="ECO:0007669"/>
    <property type="project" value="TreeGrafter"/>
</dbReference>
<dbReference type="PANTHER" id="PTHR15435:SF2">
    <property type="entry name" value="KICSTOR COMPLEX PROTEIN KAPTIN"/>
    <property type="match status" value="1"/>
</dbReference>
<dbReference type="GO" id="GO:0030027">
    <property type="term" value="C:lamellipodium"/>
    <property type="evidence" value="ECO:0007669"/>
    <property type="project" value="TreeGrafter"/>
</dbReference>
<protein>
    <recommendedName>
        <fullName evidence="3">Kaptin</fullName>
    </recommendedName>
</protein>
<organism evidence="1 2">
    <name type="scientific">Biomphalaria glabrata</name>
    <name type="common">Bloodfluke planorb</name>
    <name type="synonym">Freshwater snail</name>
    <dbReference type="NCBI Taxonomy" id="6526"/>
    <lineage>
        <taxon>Eukaryota</taxon>
        <taxon>Metazoa</taxon>
        <taxon>Spiralia</taxon>
        <taxon>Lophotrochozoa</taxon>
        <taxon>Mollusca</taxon>
        <taxon>Gastropoda</taxon>
        <taxon>Heterobranchia</taxon>
        <taxon>Euthyneura</taxon>
        <taxon>Panpulmonata</taxon>
        <taxon>Hygrophila</taxon>
        <taxon>Lymnaeoidea</taxon>
        <taxon>Planorbidae</taxon>
        <taxon>Biomphalaria</taxon>
    </lineage>
</organism>
<dbReference type="GO" id="GO:0034198">
    <property type="term" value="P:cellular response to amino acid starvation"/>
    <property type="evidence" value="ECO:0007669"/>
    <property type="project" value="TreeGrafter"/>
</dbReference>